<evidence type="ECO:0000313" key="4">
    <source>
        <dbReference type="Proteomes" id="UP001240236"/>
    </source>
</evidence>
<feature type="domain" description="Pyrrolo-quinoline quinone repeat" evidence="2">
    <location>
        <begin position="105"/>
        <end position="206"/>
    </location>
</feature>
<accession>A0AAE4AX99</accession>
<protein>
    <submittedName>
        <fullName evidence="3">Outer membrane protein assembly factor BamB</fullName>
    </submittedName>
</protein>
<dbReference type="SUPFAM" id="SSF50998">
    <property type="entry name" value="Quinoprotein alcohol dehydrogenase-like"/>
    <property type="match status" value="1"/>
</dbReference>
<name>A0AAE4AX99_9ACTN</name>
<dbReference type="Gene3D" id="2.40.10.480">
    <property type="match status" value="1"/>
</dbReference>
<feature type="domain" description="Pyrrolo-quinoline quinone repeat" evidence="2">
    <location>
        <begin position="240"/>
        <end position="380"/>
    </location>
</feature>
<dbReference type="PANTHER" id="PTHR34512">
    <property type="entry name" value="CELL SURFACE PROTEIN"/>
    <property type="match status" value="1"/>
</dbReference>
<keyword evidence="1" id="KW-0732">Signal</keyword>
<dbReference type="InterPro" id="IPR011047">
    <property type="entry name" value="Quinoprotein_ADH-like_sf"/>
</dbReference>
<organism evidence="3 4">
    <name type="scientific">Catenuloplanes indicus</name>
    <dbReference type="NCBI Taxonomy" id="137267"/>
    <lineage>
        <taxon>Bacteria</taxon>
        <taxon>Bacillati</taxon>
        <taxon>Actinomycetota</taxon>
        <taxon>Actinomycetes</taxon>
        <taxon>Micromonosporales</taxon>
        <taxon>Micromonosporaceae</taxon>
        <taxon>Catenuloplanes</taxon>
    </lineage>
</organism>
<dbReference type="InterPro" id="IPR002372">
    <property type="entry name" value="PQQ_rpt_dom"/>
</dbReference>
<sequence length="408" mass="42923">MVLAAALVVLPAGPAAAVPVDPVPPPLPPPVSDTDGPTVAQAARLVPAWTVPAGTVTGDALYFAGAVYHAETRVGGADRVGLVRRDTGTGRRLPFAGRAVPGFDIATPVTDGDSVFTITPGDGTVRAYRPDGRPRWTAALPGDQRASWVLATGGLVLAAAEFRCGHHEGDVCERTVLHAFRAGTGRPAWTSEIAGGSPASAVAGNRIAIRTRQDDDDLYGDDVVPPGQEAPSFVDDSPSLVTVLTPAGRRVWQKPVRDGGDLAADARAVHVAGERFCAYRTRDGKRLWCAPKTHRHHHLTAVDGRVYAGVDDLTVPDDHRVAAFDARTGRRLWTAPGAHPYGPITVGNGVVWLQSNTDMPVTYLLGLRAGDGRELRRLPLGEFSAGAVALGVGRVFLLRGSDTVAAFR</sequence>
<dbReference type="RefSeq" id="WP_307238930.1">
    <property type="nucleotide sequence ID" value="NZ_JAUSUZ010000001.1"/>
</dbReference>
<dbReference type="PANTHER" id="PTHR34512:SF30">
    <property type="entry name" value="OUTER MEMBRANE PROTEIN ASSEMBLY FACTOR BAMB"/>
    <property type="match status" value="1"/>
</dbReference>
<comment type="caution">
    <text evidence="3">The sequence shown here is derived from an EMBL/GenBank/DDBJ whole genome shotgun (WGS) entry which is preliminary data.</text>
</comment>
<evidence type="ECO:0000259" key="2">
    <source>
        <dbReference type="Pfam" id="PF13360"/>
    </source>
</evidence>
<dbReference type="EMBL" id="JAUSUZ010000001">
    <property type="protein sequence ID" value="MDQ0365959.1"/>
    <property type="molecule type" value="Genomic_DNA"/>
</dbReference>
<dbReference type="InterPro" id="IPR015943">
    <property type="entry name" value="WD40/YVTN_repeat-like_dom_sf"/>
</dbReference>
<feature type="signal peptide" evidence="1">
    <location>
        <begin position="1"/>
        <end position="17"/>
    </location>
</feature>
<evidence type="ECO:0000313" key="3">
    <source>
        <dbReference type="EMBL" id="MDQ0365959.1"/>
    </source>
</evidence>
<dbReference type="AlphaFoldDB" id="A0AAE4AX99"/>
<evidence type="ECO:0000256" key="1">
    <source>
        <dbReference type="SAM" id="SignalP"/>
    </source>
</evidence>
<gene>
    <name evidence="3" type="ORF">J2S42_002628</name>
</gene>
<reference evidence="3 4" key="1">
    <citation type="submission" date="2023-07" db="EMBL/GenBank/DDBJ databases">
        <title>Sequencing the genomes of 1000 actinobacteria strains.</title>
        <authorList>
            <person name="Klenk H.-P."/>
        </authorList>
    </citation>
    <scope>NUCLEOTIDE SEQUENCE [LARGE SCALE GENOMIC DNA]</scope>
    <source>
        <strain evidence="3 4">DSM 44709</strain>
    </source>
</reference>
<keyword evidence="4" id="KW-1185">Reference proteome</keyword>
<dbReference type="Proteomes" id="UP001240236">
    <property type="component" value="Unassembled WGS sequence"/>
</dbReference>
<proteinExistence type="predicted"/>
<dbReference type="Gene3D" id="2.130.10.10">
    <property type="entry name" value="YVTN repeat-like/Quinoprotein amine dehydrogenase"/>
    <property type="match status" value="1"/>
</dbReference>
<dbReference type="Pfam" id="PF13360">
    <property type="entry name" value="PQQ_2"/>
    <property type="match status" value="2"/>
</dbReference>
<feature type="chain" id="PRO_5042033714" evidence="1">
    <location>
        <begin position="18"/>
        <end position="408"/>
    </location>
</feature>